<accession>A0A3D8GMG4</accession>
<feature type="transmembrane region" description="Helical" evidence="1">
    <location>
        <begin position="34"/>
        <end position="52"/>
    </location>
</feature>
<dbReference type="OrthoDB" id="2887449at2"/>
<comment type="caution">
    <text evidence="2">The sequence shown here is derived from an EMBL/GenBank/DDBJ whole genome shotgun (WGS) entry which is preliminary data.</text>
</comment>
<keyword evidence="1" id="KW-0812">Transmembrane</keyword>
<reference evidence="2 3" key="1">
    <citation type="submission" date="2018-07" db="EMBL/GenBank/DDBJ databases">
        <title>Bacillus sp. YLB-04 draft genome sequence.</title>
        <authorList>
            <person name="Yu L."/>
            <person name="Tang X."/>
        </authorList>
    </citation>
    <scope>NUCLEOTIDE SEQUENCE [LARGE SCALE GENOMIC DNA]</scope>
    <source>
        <strain evidence="2 3">YLB-04</strain>
    </source>
</reference>
<dbReference type="AlphaFoldDB" id="A0A3D8GMG4"/>
<dbReference type="Proteomes" id="UP000257144">
    <property type="component" value="Unassembled WGS sequence"/>
</dbReference>
<evidence type="ECO:0000313" key="3">
    <source>
        <dbReference type="Proteomes" id="UP000257144"/>
    </source>
</evidence>
<keyword evidence="1" id="KW-1133">Transmembrane helix</keyword>
<keyword evidence="3" id="KW-1185">Reference proteome</keyword>
<proteinExistence type="predicted"/>
<keyword evidence="1" id="KW-0472">Membrane</keyword>
<evidence type="ECO:0000313" key="2">
    <source>
        <dbReference type="EMBL" id="RDU35487.1"/>
    </source>
</evidence>
<name>A0A3D8GMG4_9BACI</name>
<dbReference type="RefSeq" id="WP_115453271.1">
    <property type="nucleotide sequence ID" value="NZ_QNQT01000009.1"/>
</dbReference>
<evidence type="ECO:0000256" key="1">
    <source>
        <dbReference type="SAM" id="Phobius"/>
    </source>
</evidence>
<dbReference type="EMBL" id="QNQT01000009">
    <property type="protein sequence ID" value="RDU35487.1"/>
    <property type="molecule type" value="Genomic_DNA"/>
</dbReference>
<organism evidence="2 3">
    <name type="scientific">Neobacillus piezotolerans</name>
    <dbReference type="NCBI Taxonomy" id="2259171"/>
    <lineage>
        <taxon>Bacteria</taxon>
        <taxon>Bacillati</taxon>
        <taxon>Bacillota</taxon>
        <taxon>Bacilli</taxon>
        <taxon>Bacillales</taxon>
        <taxon>Bacillaceae</taxon>
        <taxon>Neobacillus</taxon>
    </lineage>
</organism>
<protein>
    <submittedName>
        <fullName evidence="2">Uncharacterized protein</fullName>
    </submittedName>
</protein>
<sequence length="62" mass="6755">MLFEAPLLIAAGGIMVTALTDSLADSLGYHWLGTFVKLVLPLAGFAAGIYFLEFNPMLRWLP</sequence>
<gene>
    <name evidence="2" type="ORF">DRW41_17250</name>
</gene>